<evidence type="ECO:0000313" key="4">
    <source>
        <dbReference type="Proteomes" id="UP000622648"/>
    </source>
</evidence>
<dbReference type="RefSeq" id="WP_132533970.1">
    <property type="nucleotide sequence ID" value="NZ_BMJO01000005.1"/>
</dbReference>
<evidence type="ECO:0000313" key="3">
    <source>
        <dbReference type="Proteomes" id="UP000295684"/>
    </source>
</evidence>
<reference evidence="4" key="2">
    <citation type="journal article" date="2019" name="Int. J. Syst. Evol. Microbiol.">
        <title>The Global Catalogue of Microorganisms (GCM) 10K type strain sequencing project: providing services to taxonomists for standard genome sequencing and annotation.</title>
        <authorList>
            <consortium name="The Broad Institute Genomics Platform"/>
            <consortium name="The Broad Institute Genome Sequencing Center for Infectious Disease"/>
            <person name="Wu L."/>
            <person name="Ma J."/>
        </authorList>
    </citation>
    <scope>NUCLEOTIDE SEQUENCE [LARGE SCALE GENOMIC DNA]</scope>
    <source>
        <strain evidence="4">CGMCC 1.15644</strain>
    </source>
</reference>
<name>A0A4R2H9V3_9SPHI</name>
<gene>
    <name evidence="2" type="ORF">EV200_105364</name>
    <name evidence="1" type="ORF">GCM10011413_32220</name>
</gene>
<evidence type="ECO:0000313" key="2">
    <source>
        <dbReference type="EMBL" id="TCO23890.1"/>
    </source>
</evidence>
<reference evidence="1" key="4">
    <citation type="submission" date="2024-05" db="EMBL/GenBank/DDBJ databases">
        <authorList>
            <person name="Sun Q."/>
            <person name="Zhou Y."/>
        </authorList>
    </citation>
    <scope>NUCLEOTIDE SEQUENCE</scope>
    <source>
        <strain evidence="1">CGMCC 1.15644</strain>
    </source>
</reference>
<comment type="caution">
    <text evidence="2">The sequence shown here is derived from an EMBL/GenBank/DDBJ whole genome shotgun (WGS) entry which is preliminary data.</text>
</comment>
<proteinExistence type="predicted"/>
<organism evidence="2 3">
    <name type="scientific">Pedobacter psychrotolerans</name>
    <dbReference type="NCBI Taxonomy" id="1843235"/>
    <lineage>
        <taxon>Bacteria</taxon>
        <taxon>Pseudomonadati</taxon>
        <taxon>Bacteroidota</taxon>
        <taxon>Sphingobacteriia</taxon>
        <taxon>Sphingobacteriales</taxon>
        <taxon>Sphingobacteriaceae</taxon>
        <taxon>Pedobacter</taxon>
    </lineage>
</organism>
<dbReference type="Proteomes" id="UP000622648">
    <property type="component" value="Unassembled WGS sequence"/>
</dbReference>
<keyword evidence="4" id="KW-1185">Reference proteome</keyword>
<dbReference type="EMBL" id="BMJO01000005">
    <property type="protein sequence ID" value="GGE63359.1"/>
    <property type="molecule type" value="Genomic_DNA"/>
</dbReference>
<protein>
    <submittedName>
        <fullName evidence="2">Uncharacterized protein</fullName>
    </submittedName>
</protein>
<dbReference type="AlphaFoldDB" id="A0A4R2H9V3"/>
<reference evidence="1" key="1">
    <citation type="journal article" date="2014" name="Int. J. Syst. Evol. Microbiol.">
        <title>Complete genome of a new Firmicutes species belonging to the dominant human colonic microbiota ('Ruminococcus bicirculans') reveals two chromosomes and a selective capacity to utilize plant glucans.</title>
        <authorList>
            <consortium name="NISC Comparative Sequencing Program"/>
            <person name="Wegmann U."/>
            <person name="Louis P."/>
            <person name="Goesmann A."/>
            <person name="Henrissat B."/>
            <person name="Duncan S.H."/>
            <person name="Flint H.J."/>
        </authorList>
    </citation>
    <scope>NUCLEOTIDE SEQUENCE</scope>
    <source>
        <strain evidence="1">CGMCC 1.15644</strain>
    </source>
</reference>
<dbReference type="InterPro" id="IPR029045">
    <property type="entry name" value="ClpP/crotonase-like_dom_sf"/>
</dbReference>
<dbReference type="OrthoDB" id="7168509at2"/>
<dbReference type="Gene3D" id="3.90.226.10">
    <property type="entry name" value="2-enoyl-CoA Hydratase, Chain A, domain 1"/>
    <property type="match status" value="1"/>
</dbReference>
<reference evidence="2 3" key="3">
    <citation type="submission" date="2019-03" db="EMBL/GenBank/DDBJ databases">
        <title>Genomic Encyclopedia of Type Strains, Phase IV (KMG-IV): sequencing the most valuable type-strain genomes for metagenomic binning, comparative biology and taxonomic classification.</title>
        <authorList>
            <person name="Goeker M."/>
        </authorList>
    </citation>
    <scope>NUCLEOTIDE SEQUENCE [LARGE SCALE GENOMIC DNA]</scope>
    <source>
        <strain evidence="2 3">DSM 103236</strain>
    </source>
</reference>
<dbReference type="Proteomes" id="UP000295684">
    <property type="component" value="Unassembled WGS sequence"/>
</dbReference>
<accession>A0A4R2H9V3</accession>
<dbReference type="EMBL" id="SLWO01000005">
    <property type="protein sequence ID" value="TCO23890.1"/>
    <property type="molecule type" value="Genomic_DNA"/>
</dbReference>
<evidence type="ECO:0000313" key="1">
    <source>
        <dbReference type="EMBL" id="GGE63359.1"/>
    </source>
</evidence>
<sequence>MASASELLIYCLKPYFNVKLIGERTYGKPVGFFGVNIDQYIIYLSSFLIKIAQGWSVYFTRMELNIPVALPYNPIL</sequence>
<dbReference type="SUPFAM" id="SSF52096">
    <property type="entry name" value="ClpP/crotonase"/>
    <property type="match status" value="1"/>
</dbReference>